<dbReference type="SUPFAM" id="SSF53041">
    <property type="entry name" value="Resolvase-like"/>
    <property type="match status" value="1"/>
</dbReference>
<dbReference type="AlphaFoldDB" id="A0A2U3P9Z7"/>
<dbReference type="Pfam" id="PF07508">
    <property type="entry name" value="Recombinase"/>
    <property type="match status" value="1"/>
</dbReference>
<feature type="compositionally biased region" description="Basic and acidic residues" evidence="1">
    <location>
        <begin position="159"/>
        <end position="177"/>
    </location>
</feature>
<dbReference type="GO" id="GO:0003677">
    <property type="term" value="F:DNA binding"/>
    <property type="evidence" value="ECO:0007669"/>
    <property type="project" value="InterPro"/>
</dbReference>
<name>A0A2U3P9Z7_9MYCO</name>
<accession>A0A2U3P9Z7</accession>
<dbReference type="Gene3D" id="3.90.1750.20">
    <property type="entry name" value="Putative Large Serine Recombinase, Chain B, Domain 2"/>
    <property type="match status" value="1"/>
</dbReference>
<reference evidence="3 4" key="1">
    <citation type="submission" date="2017-01" db="EMBL/GenBank/DDBJ databases">
        <authorList>
            <consortium name="Urmite Genomes"/>
        </authorList>
    </citation>
    <scope>NUCLEOTIDE SEQUENCE [LARGE SCALE GENOMIC DNA]</scope>
    <source>
        <strain evidence="3 4">AB215</strain>
    </source>
</reference>
<evidence type="ECO:0000313" key="4">
    <source>
        <dbReference type="Proteomes" id="UP000240424"/>
    </source>
</evidence>
<dbReference type="InterPro" id="IPR050639">
    <property type="entry name" value="SSR_resolvase"/>
</dbReference>
<dbReference type="PROSITE" id="PS51737">
    <property type="entry name" value="RECOMBINASE_DNA_BIND"/>
    <property type="match status" value="1"/>
</dbReference>
<dbReference type="SMART" id="SM00857">
    <property type="entry name" value="Resolvase"/>
    <property type="match status" value="1"/>
</dbReference>
<dbReference type="RefSeq" id="WP_165691571.1">
    <property type="nucleotide sequence ID" value="NZ_FUEZ01000004.1"/>
</dbReference>
<evidence type="ECO:0000259" key="2">
    <source>
        <dbReference type="PROSITE" id="PS51737"/>
    </source>
</evidence>
<dbReference type="CDD" id="cd00338">
    <property type="entry name" value="Ser_Recombinase"/>
    <property type="match status" value="1"/>
</dbReference>
<dbReference type="InterPro" id="IPR006119">
    <property type="entry name" value="Resolv_N"/>
</dbReference>
<dbReference type="GO" id="GO:0000150">
    <property type="term" value="F:DNA strand exchange activity"/>
    <property type="evidence" value="ECO:0007669"/>
    <property type="project" value="InterPro"/>
</dbReference>
<dbReference type="Pfam" id="PF00239">
    <property type="entry name" value="Resolvase"/>
    <property type="match status" value="1"/>
</dbReference>
<organism evidence="3 4">
    <name type="scientific">Mycobacterium numidiamassiliense</name>
    <dbReference type="NCBI Taxonomy" id="1841861"/>
    <lineage>
        <taxon>Bacteria</taxon>
        <taxon>Bacillati</taxon>
        <taxon>Actinomycetota</taxon>
        <taxon>Actinomycetes</taxon>
        <taxon>Mycobacteriales</taxon>
        <taxon>Mycobacteriaceae</taxon>
        <taxon>Mycobacterium</taxon>
    </lineage>
</organism>
<dbReference type="InterPro" id="IPR038109">
    <property type="entry name" value="DNA_bind_recomb_sf"/>
</dbReference>
<gene>
    <name evidence="3" type="ORF">MNAB215_2752</name>
</gene>
<feature type="region of interest" description="Disordered" evidence="1">
    <location>
        <begin position="159"/>
        <end position="179"/>
    </location>
</feature>
<dbReference type="Proteomes" id="UP000240424">
    <property type="component" value="Unassembled WGS sequence"/>
</dbReference>
<dbReference type="STRING" id="1841861.GCA_900157365_01071"/>
<dbReference type="InterPro" id="IPR036162">
    <property type="entry name" value="Resolvase-like_N_sf"/>
</dbReference>
<evidence type="ECO:0000256" key="1">
    <source>
        <dbReference type="SAM" id="MobiDB-lite"/>
    </source>
</evidence>
<dbReference type="Gene3D" id="3.40.50.1390">
    <property type="entry name" value="Resolvase, N-terminal catalytic domain"/>
    <property type="match status" value="1"/>
</dbReference>
<keyword evidence="4" id="KW-1185">Reference proteome</keyword>
<feature type="domain" description="Recombinase" evidence="2">
    <location>
        <begin position="184"/>
        <end position="316"/>
    </location>
</feature>
<dbReference type="PANTHER" id="PTHR30461:SF23">
    <property type="entry name" value="DNA RECOMBINASE-RELATED"/>
    <property type="match status" value="1"/>
</dbReference>
<sequence>MATRAGRYAGMHFAMYLRQSLAADGSEIKVSTQRKDLTELLTAEGATWDEFVDNDVSATTHMPGSKKKPKPRGGDYVRMIKFIEAGKARTPGKRYAGIAPWKSDRLYREHRQLEDLIDLVDDRGLHILTAGSGNIDLSTPEGRAMARVSCTFARMEMEQKSVRHRSENKRMAEEDARPSWPSRPFGYDAEVDPVTKKWWTIRRDHTKRIVATNTIRKHATEAKFVREAYRRFNAGTTLRTIATEWNKAGIKTPKGNTWSGAQVRALLLNPRNAGLREYNGNVVMVNDRPKRGTWPPLVKPETWQRAVNKLKDPSRDTGAPRARKHLLSGIARCGREGCGAPLGSAISSRGQRQYACNRCQKISRDADKLDEMVIARVVGWLSREDAADLLRPPIDPVDAESLREERQALEARLEQLGREFAKASPQFTKAALEEINGRLAEIKAALEDPGKAQIFEDVIGAKDVRRAFLKLDLGRRRTIINALVTVTVNTVGKGTGAVFDHSAIDILPKEDK</sequence>
<dbReference type="EMBL" id="FUEZ01000004">
    <property type="protein sequence ID" value="SPM40551.1"/>
    <property type="molecule type" value="Genomic_DNA"/>
</dbReference>
<protein>
    <recommendedName>
        <fullName evidence="2">Recombinase domain-containing protein</fullName>
    </recommendedName>
</protein>
<dbReference type="InterPro" id="IPR011109">
    <property type="entry name" value="DNA_bind_recombinase_dom"/>
</dbReference>
<proteinExistence type="predicted"/>
<evidence type="ECO:0000313" key="3">
    <source>
        <dbReference type="EMBL" id="SPM40551.1"/>
    </source>
</evidence>
<dbReference type="PANTHER" id="PTHR30461">
    <property type="entry name" value="DNA-INVERTASE FROM LAMBDOID PROPHAGE"/>
    <property type="match status" value="1"/>
</dbReference>